<dbReference type="InterPro" id="IPR002075">
    <property type="entry name" value="NTF2_dom"/>
</dbReference>
<dbReference type="GO" id="GO:0006606">
    <property type="term" value="P:protein import into nucleus"/>
    <property type="evidence" value="ECO:0007669"/>
    <property type="project" value="UniProtKB-ARBA"/>
</dbReference>
<dbReference type="Gene3D" id="3.10.450.50">
    <property type="match status" value="1"/>
</dbReference>
<gene>
    <name evidence="6" type="ORF">BU24DRAFT_422614</name>
</gene>
<dbReference type="CDD" id="cd00780">
    <property type="entry name" value="NTF2"/>
    <property type="match status" value="1"/>
</dbReference>
<keyword evidence="4" id="KW-0539">Nucleus</keyword>
<dbReference type="PROSITE" id="PS50177">
    <property type="entry name" value="NTF2_DOMAIN"/>
    <property type="match status" value="1"/>
</dbReference>
<feature type="domain" description="NTF2" evidence="5">
    <location>
        <begin position="7"/>
        <end position="122"/>
    </location>
</feature>
<proteinExistence type="predicted"/>
<protein>
    <recommendedName>
        <fullName evidence="2 4">Nuclear transport factor 2</fullName>
        <shortName evidence="4">NTF-2</shortName>
    </recommendedName>
</protein>
<dbReference type="InterPro" id="IPR045875">
    <property type="entry name" value="NTF2"/>
</dbReference>
<evidence type="ECO:0000259" key="5">
    <source>
        <dbReference type="PROSITE" id="PS50177"/>
    </source>
</evidence>
<keyword evidence="4" id="KW-0653">Protein transport</keyword>
<dbReference type="SUPFAM" id="SSF54427">
    <property type="entry name" value="NTF2-like"/>
    <property type="match status" value="1"/>
</dbReference>
<dbReference type="FunFam" id="3.10.450.50:FF:000005">
    <property type="entry name" value="Nuclear transport factor 2"/>
    <property type="match status" value="1"/>
</dbReference>
<dbReference type="InterPro" id="IPR032710">
    <property type="entry name" value="NTF2-like_dom_sf"/>
</dbReference>
<dbReference type="PANTHER" id="PTHR12612">
    <property type="entry name" value="NUCLEAR TRANSPORT FACTOR 2"/>
    <property type="match status" value="1"/>
</dbReference>
<organism evidence="6 7">
    <name type="scientific">Aaosphaeria arxii CBS 175.79</name>
    <dbReference type="NCBI Taxonomy" id="1450172"/>
    <lineage>
        <taxon>Eukaryota</taxon>
        <taxon>Fungi</taxon>
        <taxon>Dikarya</taxon>
        <taxon>Ascomycota</taxon>
        <taxon>Pezizomycotina</taxon>
        <taxon>Dothideomycetes</taxon>
        <taxon>Pleosporomycetidae</taxon>
        <taxon>Pleosporales</taxon>
        <taxon>Pleosporales incertae sedis</taxon>
        <taxon>Aaosphaeria</taxon>
    </lineage>
</organism>
<dbReference type="EMBL" id="ML978069">
    <property type="protein sequence ID" value="KAF2016275.1"/>
    <property type="molecule type" value="Genomic_DNA"/>
</dbReference>
<comment type="subcellular location">
    <subcellularLocation>
        <location evidence="4">Cytoplasm</location>
    </subcellularLocation>
    <subcellularLocation>
        <location evidence="4">Nucleus</location>
    </subcellularLocation>
</comment>
<dbReference type="GeneID" id="54285429"/>
<evidence type="ECO:0000313" key="6">
    <source>
        <dbReference type="EMBL" id="KAF2016275.1"/>
    </source>
</evidence>
<evidence type="ECO:0000256" key="3">
    <source>
        <dbReference type="ARBA" id="ARBA00053082"/>
    </source>
</evidence>
<dbReference type="GO" id="GO:0005737">
    <property type="term" value="C:cytoplasm"/>
    <property type="evidence" value="ECO:0007669"/>
    <property type="project" value="UniProtKB-SubCell"/>
</dbReference>
<name>A0A6A5XSG2_9PLEO</name>
<evidence type="ECO:0000313" key="7">
    <source>
        <dbReference type="Proteomes" id="UP000799778"/>
    </source>
</evidence>
<reference evidence="6" key="1">
    <citation type="journal article" date="2020" name="Stud. Mycol.">
        <title>101 Dothideomycetes genomes: a test case for predicting lifestyles and emergence of pathogens.</title>
        <authorList>
            <person name="Haridas S."/>
            <person name="Albert R."/>
            <person name="Binder M."/>
            <person name="Bloem J."/>
            <person name="Labutti K."/>
            <person name="Salamov A."/>
            <person name="Andreopoulos B."/>
            <person name="Baker S."/>
            <person name="Barry K."/>
            <person name="Bills G."/>
            <person name="Bluhm B."/>
            <person name="Cannon C."/>
            <person name="Castanera R."/>
            <person name="Culley D."/>
            <person name="Daum C."/>
            <person name="Ezra D."/>
            <person name="Gonzalez J."/>
            <person name="Henrissat B."/>
            <person name="Kuo A."/>
            <person name="Liang C."/>
            <person name="Lipzen A."/>
            <person name="Lutzoni F."/>
            <person name="Magnuson J."/>
            <person name="Mondo S."/>
            <person name="Nolan M."/>
            <person name="Ohm R."/>
            <person name="Pangilinan J."/>
            <person name="Park H.-J."/>
            <person name="Ramirez L."/>
            <person name="Alfaro M."/>
            <person name="Sun H."/>
            <person name="Tritt A."/>
            <person name="Yoshinaga Y."/>
            <person name="Zwiers L.-H."/>
            <person name="Turgeon B."/>
            <person name="Goodwin S."/>
            <person name="Spatafora J."/>
            <person name="Crous P."/>
            <person name="Grigoriev I."/>
        </authorList>
    </citation>
    <scope>NUCLEOTIDE SEQUENCE</scope>
    <source>
        <strain evidence="6">CBS 175.79</strain>
    </source>
</reference>
<keyword evidence="4" id="KW-0813">Transport</keyword>
<evidence type="ECO:0000256" key="4">
    <source>
        <dbReference type="RuleBase" id="RU369002"/>
    </source>
</evidence>
<sequence length="127" mass="14318">MAEFETIGKQFVEFYYKTFDENRANLAALYRDNSMLTFEQQPVMGTAGIVEKLQNLPFQQVVHRTDTIDAQPADDAGAGILLLVTGALQVDGQDKPMSFTQTFQLKKDGNGQWFVFNDLFRLVYPAA</sequence>
<accession>A0A6A5XSG2</accession>
<dbReference type="Pfam" id="PF02136">
    <property type="entry name" value="NTF2"/>
    <property type="match status" value="1"/>
</dbReference>
<comment type="function">
    <text evidence="3">Facilitates protein transport into the nucleus. Could be part of a multicomponent system of cytosolic factors that assemble at the pore complex during nuclear import.</text>
</comment>
<dbReference type="RefSeq" id="XP_033384614.1">
    <property type="nucleotide sequence ID" value="XM_033528032.1"/>
</dbReference>
<evidence type="ECO:0000256" key="2">
    <source>
        <dbReference type="ARBA" id="ARBA00026247"/>
    </source>
</evidence>
<dbReference type="AlphaFoldDB" id="A0A6A5XSG2"/>
<dbReference type="GO" id="GO:0005635">
    <property type="term" value="C:nuclear envelope"/>
    <property type="evidence" value="ECO:0007669"/>
    <property type="project" value="UniProtKB-ARBA"/>
</dbReference>
<dbReference type="GO" id="GO:0051028">
    <property type="term" value="P:mRNA transport"/>
    <property type="evidence" value="ECO:0007669"/>
    <property type="project" value="UniProtKB-UniRule"/>
</dbReference>
<comment type="function">
    <text evidence="4">Has a role in nuclear-cytoplasmic transport of proteins and mRNAs.</text>
</comment>
<dbReference type="Proteomes" id="UP000799778">
    <property type="component" value="Unassembled WGS sequence"/>
</dbReference>
<dbReference type="OrthoDB" id="6507044at2759"/>
<keyword evidence="7" id="KW-1185">Reference proteome</keyword>
<keyword evidence="1 4" id="KW-0963">Cytoplasm</keyword>
<evidence type="ECO:0000256" key="1">
    <source>
        <dbReference type="ARBA" id="ARBA00022490"/>
    </source>
</evidence>
<dbReference type="InterPro" id="IPR018222">
    <property type="entry name" value="Nuclear_transport_factor_2_euk"/>
</dbReference>